<dbReference type="GO" id="GO:0005886">
    <property type="term" value="C:plasma membrane"/>
    <property type="evidence" value="ECO:0007669"/>
    <property type="project" value="UniProtKB-SubCell"/>
</dbReference>
<comment type="caution">
    <text evidence="8">The sequence shown here is derived from an EMBL/GenBank/DDBJ whole genome shotgun (WGS) entry which is preliminary data.</text>
</comment>
<keyword evidence="3 7" id="KW-0812">Transmembrane</keyword>
<keyword evidence="5 7" id="KW-0472">Membrane</keyword>
<evidence type="ECO:0000256" key="6">
    <source>
        <dbReference type="SAM" id="MobiDB-lite"/>
    </source>
</evidence>
<dbReference type="AlphaFoldDB" id="A0A4U6QN56"/>
<feature type="region of interest" description="Disordered" evidence="6">
    <location>
        <begin position="1"/>
        <end position="34"/>
    </location>
</feature>
<evidence type="ECO:0000256" key="2">
    <source>
        <dbReference type="ARBA" id="ARBA00022475"/>
    </source>
</evidence>
<reference evidence="8 9" key="1">
    <citation type="submission" date="2019-05" db="EMBL/GenBank/DDBJ databases">
        <title>Nakamurella sp. N5BH11, whole genome shotgun sequence.</title>
        <authorList>
            <person name="Tuo L."/>
        </authorList>
    </citation>
    <scope>NUCLEOTIDE SEQUENCE [LARGE SCALE GENOMIC DNA]</scope>
    <source>
        <strain evidence="8 9">N5BH11</strain>
    </source>
</reference>
<dbReference type="Pfam" id="PF03706">
    <property type="entry name" value="LPG_synthase_TM"/>
    <property type="match status" value="1"/>
</dbReference>
<dbReference type="PANTHER" id="PTHR39087:SF2">
    <property type="entry name" value="UPF0104 MEMBRANE PROTEIN MJ1595"/>
    <property type="match status" value="1"/>
</dbReference>
<dbReference type="OrthoDB" id="5182677at2"/>
<feature type="transmembrane region" description="Helical" evidence="7">
    <location>
        <begin position="200"/>
        <end position="220"/>
    </location>
</feature>
<evidence type="ECO:0000313" key="8">
    <source>
        <dbReference type="EMBL" id="TKV61472.1"/>
    </source>
</evidence>
<keyword evidence="9" id="KW-1185">Reference proteome</keyword>
<evidence type="ECO:0000256" key="5">
    <source>
        <dbReference type="ARBA" id="ARBA00023136"/>
    </source>
</evidence>
<feature type="transmembrane region" description="Helical" evidence="7">
    <location>
        <begin position="160"/>
        <end position="188"/>
    </location>
</feature>
<protein>
    <submittedName>
        <fullName evidence="8">UPF0104 family protein</fullName>
    </submittedName>
</protein>
<sequence>MQDGGTVIDPGGSAGDGSGADDDRTGPIGPAAPDADLRPWWRRPRIWFRVLRDLVSLGAAAALLIWGLPRVAGVGWAEIVAPLGRLSGIEVAGLAALQLSALIAFTFTITGALPGITHRQALTVNLAGSLVANTLPFGGALGVGVTYAFCRSWGFSRSAIGVSVVLGGVFASAGKIVVPLLGLAALVLQGGTLSDTLRDAAIAGVLTLSAVLVLFVVVLISPTAARRITGGAQRATQAVLRAVGRPRRLAWQDGVEQLRRQTRDVLTAGWLPMSLGTAGYFAVYFGLFCWCLATVGVSAGVGSLLAAFALGRLLTSVAVTPGGLGVVEAGTVALLVAMGADPAATAGGVLLFTIFTHVLEIPFGVIAWLVWLSGRQGRTVQSVANTSR</sequence>
<dbReference type="EMBL" id="SZZH01000001">
    <property type="protein sequence ID" value="TKV61472.1"/>
    <property type="molecule type" value="Genomic_DNA"/>
</dbReference>
<dbReference type="InterPro" id="IPR022791">
    <property type="entry name" value="L-PG_synthase/AglD"/>
</dbReference>
<feature type="transmembrane region" description="Helical" evidence="7">
    <location>
        <begin position="125"/>
        <end position="148"/>
    </location>
</feature>
<organism evidence="8 9">
    <name type="scientific">Nakamurella flava</name>
    <dbReference type="NCBI Taxonomy" id="2576308"/>
    <lineage>
        <taxon>Bacteria</taxon>
        <taxon>Bacillati</taxon>
        <taxon>Actinomycetota</taxon>
        <taxon>Actinomycetes</taxon>
        <taxon>Nakamurellales</taxon>
        <taxon>Nakamurellaceae</taxon>
        <taxon>Nakamurella</taxon>
    </lineage>
</organism>
<evidence type="ECO:0000313" key="9">
    <source>
        <dbReference type="Proteomes" id="UP000306985"/>
    </source>
</evidence>
<feature type="transmembrane region" description="Helical" evidence="7">
    <location>
        <begin position="281"/>
        <end position="310"/>
    </location>
</feature>
<keyword evidence="2" id="KW-1003">Cell membrane</keyword>
<evidence type="ECO:0000256" key="4">
    <source>
        <dbReference type="ARBA" id="ARBA00022989"/>
    </source>
</evidence>
<dbReference type="PANTHER" id="PTHR39087">
    <property type="entry name" value="UPF0104 MEMBRANE PROTEIN MJ1595"/>
    <property type="match status" value="1"/>
</dbReference>
<evidence type="ECO:0000256" key="7">
    <source>
        <dbReference type="SAM" id="Phobius"/>
    </source>
</evidence>
<evidence type="ECO:0000256" key="1">
    <source>
        <dbReference type="ARBA" id="ARBA00004651"/>
    </source>
</evidence>
<keyword evidence="4 7" id="KW-1133">Transmembrane helix</keyword>
<dbReference type="Proteomes" id="UP000306985">
    <property type="component" value="Unassembled WGS sequence"/>
</dbReference>
<accession>A0A4U6QN56</accession>
<feature type="transmembrane region" description="Helical" evidence="7">
    <location>
        <begin position="50"/>
        <end position="69"/>
    </location>
</feature>
<feature type="transmembrane region" description="Helical" evidence="7">
    <location>
        <begin position="317"/>
        <end position="337"/>
    </location>
</feature>
<feature type="transmembrane region" description="Helical" evidence="7">
    <location>
        <begin position="89"/>
        <end position="113"/>
    </location>
</feature>
<evidence type="ECO:0000256" key="3">
    <source>
        <dbReference type="ARBA" id="ARBA00022692"/>
    </source>
</evidence>
<name>A0A4U6QN56_9ACTN</name>
<proteinExistence type="predicted"/>
<gene>
    <name evidence="8" type="ORF">FDO65_07815</name>
</gene>
<comment type="subcellular location">
    <subcellularLocation>
        <location evidence="1">Cell membrane</location>
        <topology evidence="1">Multi-pass membrane protein</topology>
    </subcellularLocation>
</comment>
<feature type="transmembrane region" description="Helical" evidence="7">
    <location>
        <begin position="349"/>
        <end position="372"/>
    </location>
</feature>